<keyword evidence="1" id="KW-0805">Transcription regulation</keyword>
<proteinExistence type="predicted"/>
<dbReference type="InterPro" id="IPR036390">
    <property type="entry name" value="WH_DNA-bd_sf"/>
</dbReference>
<organism evidence="5 6">
    <name type="scientific">Sphingomonas melonis</name>
    <dbReference type="NCBI Taxonomy" id="152682"/>
    <lineage>
        <taxon>Bacteria</taxon>
        <taxon>Pseudomonadati</taxon>
        <taxon>Pseudomonadota</taxon>
        <taxon>Alphaproteobacteria</taxon>
        <taxon>Sphingomonadales</taxon>
        <taxon>Sphingomonadaceae</taxon>
        <taxon>Sphingomonas</taxon>
    </lineage>
</organism>
<dbReference type="InterPro" id="IPR051081">
    <property type="entry name" value="HTH_MetalResp_TranReg"/>
</dbReference>
<dbReference type="InterPro" id="IPR036388">
    <property type="entry name" value="WH-like_DNA-bd_sf"/>
</dbReference>
<evidence type="ECO:0000256" key="3">
    <source>
        <dbReference type="ARBA" id="ARBA00023163"/>
    </source>
</evidence>
<evidence type="ECO:0000313" key="5">
    <source>
        <dbReference type="EMBL" id="KIU27666.1"/>
    </source>
</evidence>
<dbReference type="Proteomes" id="UP000033203">
    <property type="component" value="Unassembled WGS sequence"/>
</dbReference>
<dbReference type="PANTHER" id="PTHR33154">
    <property type="entry name" value="TRANSCRIPTIONAL REGULATOR, ARSR FAMILY"/>
    <property type="match status" value="1"/>
</dbReference>
<gene>
    <name evidence="5" type="ORF">SR41_10070</name>
</gene>
<dbReference type="PATRIC" id="fig|1549858.7.peg.1044"/>
<sequence>MSDTDLFRALGNERRLQNLRWSRDPVAQFLPQRIGDLVEDGVCGQFIADKLGVNAPTRSEHLPVLQASRLVTAKRIRQRTFHRHDDEKLASIASIVETI</sequence>
<dbReference type="GO" id="GO:0003700">
    <property type="term" value="F:DNA-binding transcription factor activity"/>
    <property type="evidence" value="ECO:0007669"/>
    <property type="project" value="InterPro"/>
</dbReference>
<dbReference type="InterPro" id="IPR001845">
    <property type="entry name" value="HTH_ArsR_DNA-bd_dom"/>
</dbReference>
<dbReference type="GO" id="GO:0003677">
    <property type="term" value="F:DNA binding"/>
    <property type="evidence" value="ECO:0007669"/>
    <property type="project" value="UniProtKB-KW"/>
</dbReference>
<feature type="domain" description="HTH arsR-type" evidence="4">
    <location>
        <begin position="1"/>
        <end position="99"/>
    </location>
</feature>
<name>A0A0D1MJE9_9SPHN</name>
<dbReference type="EMBL" id="JXTP01000041">
    <property type="protein sequence ID" value="KIU27666.1"/>
    <property type="molecule type" value="Genomic_DNA"/>
</dbReference>
<dbReference type="Gene3D" id="1.10.10.10">
    <property type="entry name" value="Winged helix-like DNA-binding domain superfamily/Winged helix DNA-binding domain"/>
    <property type="match status" value="1"/>
</dbReference>
<evidence type="ECO:0000256" key="2">
    <source>
        <dbReference type="ARBA" id="ARBA00023125"/>
    </source>
</evidence>
<reference evidence="5 6" key="1">
    <citation type="submission" date="2015-01" db="EMBL/GenBank/DDBJ databases">
        <title>Genome of Sphingomonas taxi strain 30a.</title>
        <authorList>
            <person name="Eevers N."/>
            <person name="Van Hamme J."/>
            <person name="Bottos E."/>
            <person name="Weyens N."/>
            <person name="Vangronsveld J."/>
        </authorList>
    </citation>
    <scope>NUCLEOTIDE SEQUENCE [LARGE SCALE GENOMIC DNA]</scope>
    <source>
        <strain evidence="5 6">30a</strain>
    </source>
</reference>
<dbReference type="SUPFAM" id="SSF46785">
    <property type="entry name" value="Winged helix' DNA-binding domain"/>
    <property type="match status" value="1"/>
</dbReference>
<evidence type="ECO:0000259" key="4">
    <source>
        <dbReference type="PROSITE" id="PS50987"/>
    </source>
</evidence>
<protein>
    <submittedName>
        <fullName evidence="5">ArsR family transcriptional regulator</fullName>
    </submittedName>
</protein>
<evidence type="ECO:0000313" key="6">
    <source>
        <dbReference type="Proteomes" id="UP000033203"/>
    </source>
</evidence>
<dbReference type="PANTHER" id="PTHR33154:SF32">
    <property type="entry name" value="TRANSCRIPTIONAL REGULATORY PROTEIN"/>
    <property type="match status" value="1"/>
</dbReference>
<dbReference type="PROSITE" id="PS50987">
    <property type="entry name" value="HTH_ARSR_2"/>
    <property type="match status" value="1"/>
</dbReference>
<keyword evidence="3" id="KW-0804">Transcription</keyword>
<accession>A0A0D1MJE9</accession>
<keyword evidence="2" id="KW-0238">DNA-binding</keyword>
<evidence type="ECO:0000256" key="1">
    <source>
        <dbReference type="ARBA" id="ARBA00023015"/>
    </source>
</evidence>
<dbReference type="AlphaFoldDB" id="A0A0D1MJE9"/>
<comment type="caution">
    <text evidence="5">The sequence shown here is derived from an EMBL/GenBank/DDBJ whole genome shotgun (WGS) entry which is preliminary data.</text>
</comment>